<evidence type="ECO:0000313" key="1">
    <source>
        <dbReference type="EMBL" id="JAD25123.1"/>
    </source>
</evidence>
<dbReference type="EMBL" id="GBRH01272772">
    <property type="protein sequence ID" value="JAD25123.1"/>
    <property type="molecule type" value="Transcribed_RNA"/>
</dbReference>
<accession>A0A0A8YI29</accession>
<proteinExistence type="predicted"/>
<organism evidence="1">
    <name type="scientific">Arundo donax</name>
    <name type="common">Giant reed</name>
    <name type="synonym">Donax arundinaceus</name>
    <dbReference type="NCBI Taxonomy" id="35708"/>
    <lineage>
        <taxon>Eukaryota</taxon>
        <taxon>Viridiplantae</taxon>
        <taxon>Streptophyta</taxon>
        <taxon>Embryophyta</taxon>
        <taxon>Tracheophyta</taxon>
        <taxon>Spermatophyta</taxon>
        <taxon>Magnoliopsida</taxon>
        <taxon>Liliopsida</taxon>
        <taxon>Poales</taxon>
        <taxon>Poaceae</taxon>
        <taxon>PACMAD clade</taxon>
        <taxon>Arundinoideae</taxon>
        <taxon>Arundineae</taxon>
        <taxon>Arundo</taxon>
    </lineage>
</organism>
<dbReference type="AlphaFoldDB" id="A0A0A8YI29"/>
<reference evidence="1" key="2">
    <citation type="journal article" date="2015" name="Data Brief">
        <title>Shoot transcriptome of the giant reed, Arundo donax.</title>
        <authorList>
            <person name="Barrero R.A."/>
            <person name="Guerrero F.D."/>
            <person name="Moolhuijzen P."/>
            <person name="Goolsby J.A."/>
            <person name="Tidwell J."/>
            <person name="Bellgard S.E."/>
            <person name="Bellgard M.I."/>
        </authorList>
    </citation>
    <scope>NUCLEOTIDE SEQUENCE</scope>
    <source>
        <tissue evidence="1">Shoot tissue taken approximately 20 cm above the soil surface</tissue>
    </source>
</reference>
<reference evidence="1" key="1">
    <citation type="submission" date="2014-09" db="EMBL/GenBank/DDBJ databases">
        <authorList>
            <person name="Magalhaes I.L.F."/>
            <person name="Oliveira U."/>
            <person name="Santos F.R."/>
            <person name="Vidigal T.H.D.A."/>
            <person name="Brescovit A.D."/>
            <person name="Santos A.J."/>
        </authorList>
    </citation>
    <scope>NUCLEOTIDE SEQUENCE</scope>
    <source>
        <tissue evidence="1">Shoot tissue taken approximately 20 cm above the soil surface</tissue>
    </source>
</reference>
<sequence length="23" mass="2742">MYDLIYYFATNGKIENKIILATF</sequence>
<protein>
    <submittedName>
        <fullName evidence="1">Uncharacterized protein</fullName>
    </submittedName>
</protein>
<name>A0A0A8YI29_ARUDO</name>